<comment type="caution">
    <text evidence="4">The sequence shown here is derived from an EMBL/GenBank/DDBJ whole genome shotgun (WGS) entry which is preliminary data.</text>
</comment>
<feature type="compositionally biased region" description="Polar residues" evidence="1">
    <location>
        <begin position="370"/>
        <end position="379"/>
    </location>
</feature>
<sequence>MIQQLKTDITACFRLFSLPFLYAKAFFDKKTPVNTIRYSTYHQLPKNTPIRKTAKLYDPEIHGFGSYETSDVVRSIDMRDAVVNPQKAYLSVGDITNLKTIDKCQAEHSTQSWDVRAQQFCPDDKLYYHCLEDESTGKIFYEFCSPRARIDKGFYPTFNINTQTIVSKVCPSGQFQPLKDKLSHLFNRCDNKRFCDDTGQMLCEESDATQDRLCMCNYTDGYVRIDYYGQNPNRTEICCPENNLCKCSKPNYPCKNGFELNAASQCVKVCPEGSYRPEKTLDCVKKTDMDTTRKQSSPLTDSTLTTLTRDGVRQSSDKTDLHIAIGVTIGVVAVVVIIAVIIIAVYNWHYIHQAQNVQCGENSTAQFIGNGNRKSTSEASDGDSCGSSFKGFQRKSQQHESSSTESVPVAVHNAHEKSPNPTPTSTLNNETSNKTYIKNFKALEQAASKKGFKVQDVPGDGNCMYNSVLLQLKPDHQMLTVDEMRKNVQKFIESNPSTPSDEPYKNLLSALEWKPGCNSKQHNEYEKLQNNNLEESEKKELLFQIYLNEVRENEWGDPFTLLALSQIYNVEIEVLSSRNLSDFTKTSVKLNNPSKTIHLGHLAVNGEDLHYVALLPNDEGGSDQEEHDANNRRNTKHSLNHNVVGIKNDSDQINNAANINDIKLEVINADPEAKQEGKHTHPQVKQANNEILPQPIYLKKKRSQTHYYPSNTRNGTVTSD</sequence>
<dbReference type="InterPro" id="IPR038765">
    <property type="entry name" value="Papain-like_cys_pep_sf"/>
</dbReference>
<evidence type="ECO:0000256" key="1">
    <source>
        <dbReference type="SAM" id="MobiDB-lite"/>
    </source>
</evidence>
<proteinExistence type="predicted"/>
<evidence type="ECO:0000256" key="2">
    <source>
        <dbReference type="SAM" id="Phobius"/>
    </source>
</evidence>
<feature type="region of interest" description="Disordered" evidence="1">
    <location>
        <begin position="672"/>
        <end position="720"/>
    </location>
</feature>
<evidence type="ECO:0000259" key="3">
    <source>
        <dbReference type="PROSITE" id="PS50802"/>
    </source>
</evidence>
<organism evidence="4 5">
    <name type="scientific">Tegillarca granosa</name>
    <name type="common">Malaysian cockle</name>
    <name type="synonym">Anadara granosa</name>
    <dbReference type="NCBI Taxonomy" id="220873"/>
    <lineage>
        <taxon>Eukaryota</taxon>
        <taxon>Metazoa</taxon>
        <taxon>Spiralia</taxon>
        <taxon>Lophotrochozoa</taxon>
        <taxon>Mollusca</taxon>
        <taxon>Bivalvia</taxon>
        <taxon>Autobranchia</taxon>
        <taxon>Pteriomorphia</taxon>
        <taxon>Arcoida</taxon>
        <taxon>Arcoidea</taxon>
        <taxon>Arcidae</taxon>
        <taxon>Tegillarca</taxon>
    </lineage>
</organism>
<name>A0ABQ9ESW3_TEGGR</name>
<protein>
    <recommendedName>
        <fullName evidence="3">OTU domain-containing protein</fullName>
    </recommendedName>
</protein>
<dbReference type="PANTHER" id="PTHR12419:SF11">
    <property type="entry name" value="OTU DOMAIN-CONTAINING PROTEIN DDB_G0284757"/>
    <property type="match status" value="1"/>
</dbReference>
<evidence type="ECO:0000313" key="4">
    <source>
        <dbReference type="EMBL" id="KAJ8308288.1"/>
    </source>
</evidence>
<dbReference type="InterPro" id="IPR003323">
    <property type="entry name" value="OTU_dom"/>
</dbReference>
<keyword evidence="5" id="KW-1185">Reference proteome</keyword>
<gene>
    <name evidence="4" type="ORF">KUTeg_013162</name>
</gene>
<keyword evidence="2" id="KW-0472">Membrane</keyword>
<dbReference type="PROSITE" id="PS50802">
    <property type="entry name" value="OTU"/>
    <property type="match status" value="1"/>
</dbReference>
<feature type="region of interest" description="Disordered" evidence="1">
    <location>
        <begin position="616"/>
        <end position="638"/>
    </location>
</feature>
<keyword evidence="2" id="KW-1133">Transmembrane helix</keyword>
<feature type="compositionally biased region" description="Polar residues" evidence="1">
    <location>
        <begin position="705"/>
        <end position="720"/>
    </location>
</feature>
<feature type="region of interest" description="Disordered" evidence="1">
    <location>
        <begin position="370"/>
        <end position="409"/>
    </location>
</feature>
<keyword evidence="2" id="KW-0812">Transmembrane</keyword>
<dbReference type="Proteomes" id="UP001217089">
    <property type="component" value="Unassembled WGS sequence"/>
</dbReference>
<dbReference type="EMBL" id="JARBDR010000657">
    <property type="protein sequence ID" value="KAJ8308288.1"/>
    <property type="molecule type" value="Genomic_DNA"/>
</dbReference>
<feature type="domain" description="OTU" evidence="3">
    <location>
        <begin position="452"/>
        <end position="617"/>
    </location>
</feature>
<dbReference type="InterPro" id="IPR050704">
    <property type="entry name" value="Peptidase_C85-like"/>
</dbReference>
<accession>A0ABQ9ESW3</accession>
<feature type="transmembrane region" description="Helical" evidence="2">
    <location>
        <begin position="323"/>
        <end position="348"/>
    </location>
</feature>
<dbReference type="PANTHER" id="PTHR12419">
    <property type="entry name" value="OTU DOMAIN CONTAINING PROTEIN"/>
    <property type="match status" value="1"/>
</dbReference>
<dbReference type="Pfam" id="PF02338">
    <property type="entry name" value="OTU"/>
    <property type="match status" value="1"/>
</dbReference>
<dbReference type="SUPFAM" id="SSF54001">
    <property type="entry name" value="Cysteine proteinases"/>
    <property type="match status" value="1"/>
</dbReference>
<evidence type="ECO:0000313" key="5">
    <source>
        <dbReference type="Proteomes" id="UP001217089"/>
    </source>
</evidence>
<reference evidence="4 5" key="1">
    <citation type="submission" date="2022-12" db="EMBL/GenBank/DDBJ databases">
        <title>Chromosome-level genome of Tegillarca granosa.</title>
        <authorList>
            <person name="Kim J."/>
        </authorList>
    </citation>
    <scope>NUCLEOTIDE SEQUENCE [LARGE SCALE GENOMIC DNA]</scope>
    <source>
        <strain evidence="4">Teg-2019</strain>
        <tissue evidence="4">Adductor muscle</tissue>
    </source>
</reference>
<dbReference type="Gene3D" id="3.90.70.80">
    <property type="match status" value="1"/>
</dbReference>
<dbReference type="CDD" id="cd22758">
    <property type="entry name" value="OTU_232R-like"/>
    <property type="match status" value="1"/>
</dbReference>